<proteinExistence type="predicted"/>
<reference evidence="1" key="1">
    <citation type="journal article" date="2014" name="Front. Microbiol.">
        <title>High frequency of phylogenetically diverse reductive dehalogenase-homologous genes in deep subseafloor sedimentary metagenomes.</title>
        <authorList>
            <person name="Kawai M."/>
            <person name="Futagami T."/>
            <person name="Toyoda A."/>
            <person name="Takaki Y."/>
            <person name="Nishi S."/>
            <person name="Hori S."/>
            <person name="Arai W."/>
            <person name="Tsubouchi T."/>
            <person name="Morono Y."/>
            <person name="Uchiyama I."/>
            <person name="Ito T."/>
            <person name="Fujiyama A."/>
            <person name="Inagaki F."/>
            <person name="Takami H."/>
        </authorList>
    </citation>
    <scope>NUCLEOTIDE SEQUENCE</scope>
    <source>
        <strain evidence="1">Expedition CK06-06</strain>
    </source>
</reference>
<gene>
    <name evidence="1" type="ORF">S01H1_51242</name>
</gene>
<dbReference type="Gene3D" id="3.40.50.150">
    <property type="entry name" value="Vaccinia Virus protein VP39"/>
    <property type="match status" value="1"/>
</dbReference>
<dbReference type="EMBL" id="BARS01033061">
    <property type="protein sequence ID" value="GAG21608.1"/>
    <property type="molecule type" value="Genomic_DNA"/>
</dbReference>
<organism evidence="1">
    <name type="scientific">marine sediment metagenome</name>
    <dbReference type="NCBI Taxonomy" id="412755"/>
    <lineage>
        <taxon>unclassified sequences</taxon>
        <taxon>metagenomes</taxon>
        <taxon>ecological metagenomes</taxon>
    </lineage>
</organism>
<dbReference type="Pfam" id="PF13578">
    <property type="entry name" value="Methyltransf_24"/>
    <property type="match status" value="1"/>
</dbReference>
<protein>
    <submittedName>
        <fullName evidence="1">Uncharacterized protein</fullName>
    </submittedName>
</protein>
<dbReference type="InterPro" id="IPR029063">
    <property type="entry name" value="SAM-dependent_MTases_sf"/>
</dbReference>
<evidence type="ECO:0000313" key="1">
    <source>
        <dbReference type="EMBL" id="GAG21608.1"/>
    </source>
</evidence>
<name>X0WAK1_9ZZZZ</name>
<comment type="caution">
    <text evidence="1">The sequence shown here is derived from an EMBL/GenBank/DDBJ whole genome shotgun (WGS) entry which is preliminary data.</text>
</comment>
<dbReference type="AlphaFoldDB" id="X0WAK1"/>
<dbReference type="SUPFAM" id="SSF53335">
    <property type="entry name" value="S-adenosyl-L-methionine-dependent methyltransferases"/>
    <property type="match status" value="1"/>
</dbReference>
<sequence>MKKDSCVKPRSPRWLPAPFRSGWKLSRKINQTISEVLAASQAENLDSVEGFLSYRQGAVLFYFAYTQTLPGRVVEIGSFKGKSTVWLAKALELLQRDEKVVAIDPHINTGETGVVPIYDEKSSYDAFLKNLSRLNLPRWVEPIVATSETAAKNWNEQIRFL</sequence>
<accession>X0WAK1</accession>
<feature type="non-terminal residue" evidence="1">
    <location>
        <position position="161"/>
    </location>
</feature>